<dbReference type="InterPro" id="IPR042229">
    <property type="entry name" value="Listeria/Bacterioides_rpt_sf"/>
</dbReference>
<dbReference type="AlphaFoldDB" id="A0A087AMH4"/>
<proteinExistence type="predicted"/>
<protein>
    <submittedName>
        <fullName evidence="4">Cell wall surface anchor family protein</fullName>
    </submittedName>
</protein>
<evidence type="ECO:0000256" key="2">
    <source>
        <dbReference type="SAM" id="SignalP"/>
    </source>
</evidence>
<evidence type="ECO:0000256" key="1">
    <source>
        <dbReference type="ARBA" id="ARBA00004196"/>
    </source>
</evidence>
<feature type="chain" id="PRO_5001818574" evidence="2">
    <location>
        <begin position="35"/>
        <end position="692"/>
    </location>
</feature>
<dbReference type="Pfam" id="PF18885">
    <property type="entry name" value="DUF5648"/>
    <property type="match status" value="1"/>
</dbReference>
<comment type="caution">
    <text evidence="4">The sequence shown here is derived from an EMBL/GenBank/DDBJ whole genome shotgun (WGS) entry which is preliminary data.</text>
</comment>
<dbReference type="InterPro" id="IPR013378">
    <property type="entry name" value="InlB-like_B-rpt"/>
</dbReference>
<reference evidence="4 5" key="1">
    <citation type="submission" date="2014-03" db="EMBL/GenBank/DDBJ databases">
        <title>Genomics of Bifidobacteria.</title>
        <authorList>
            <person name="Ventura M."/>
            <person name="Milani C."/>
            <person name="Lugli G.A."/>
        </authorList>
    </citation>
    <scope>NUCLEOTIDE SEQUENCE [LARGE SCALE GENOMIC DNA]</scope>
    <source>
        <strain evidence="4 5">LMG 11586</strain>
    </source>
</reference>
<accession>A0A087AMH4</accession>
<evidence type="ECO:0000259" key="3">
    <source>
        <dbReference type="Pfam" id="PF18885"/>
    </source>
</evidence>
<sequence length="692" mass="74579">MMTGNNKVWRAPVAGLASVAMLATMGVSTLTANAANTYDLTKMYADGTSETIHGVTSIDGAQLVPGADPAGQTVTGWYTEEGNGNGTKVQPGTKITADTTIYEHSSADVYTVNFANPAGKDVIDGVAEYDGDTDTDTTYVAEGDSLAAWQIPGDDGVANHQVLAGWTANGGAVDFNASMNPADYVSIYNGEASDYVTFTAVAADAWTVSFYGDNAITGYANYDLYVGDNAVASPYQVDVNKDNSSYTGTMPTAKLQGQPDKIAAVWKTSRGTDDKKLTDFDPSAKVTSDMNLYPFNAVEHFTVTFDDQVAGTENATADVAKDATVSAPADPTRADGKYKYAFAGWYTTSACADADAYDFNTKVTKDITLYAKWIVSAVKVSFQPGYGSAKPTEMWFEDGDVFETPEMTRDDYVFEGWGTITSVEGNEVDVEDLAGYQVTFVNGGTAADPTAKLQVVTPNGADGFYHYTLAASYKAEWYSYEEALYEFESLVNVNMDADKQKLYTDSYKAYVESFKKDYTEAKKAAAKGGYSRSEYDALLAQLKDMQAKLVEVGDTNLYRVYNPNNGDHYFTTSQAEASALVKLGWNAEGAPYKVVLNRVTKFGTPIYSAYNPNTGEHLLTEKGEAEALAQVGWVNEGIKFYTVQNGSESVVRVYNPNTNGPAHLYTDASEANGLAKIGWSIDNNGAPVFTLD</sequence>
<keyword evidence="2" id="KW-0732">Signal</keyword>
<evidence type="ECO:0000313" key="5">
    <source>
        <dbReference type="Proteomes" id="UP000029046"/>
    </source>
</evidence>
<dbReference type="eggNOG" id="COG3757">
    <property type="taxonomic scope" value="Bacteria"/>
</dbReference>
<dbReference type="Pfam" id="PF09479">
    <property type="entry name" value="Flg_new"/>
    <property type="match status" value="2"/>
</dbReference>
<feature type="domain" description="DUF5648" evidence="3">
    <location>
        <begin position="557"/>
        <end position="681"/>
    </location>
</feature>
<dbReference type="EMBL" id="JGYX01000007">
    <property type="protein sequence ID" value="KFI59974.1"/>
    <property type="molecule type" value="Genomic_DNA"/>
</dbReference>
<dbReference type="GO" id="GO:0030313">
    <property type="term" value="C:cell envelope"/>
    <property type="evidence" value="ECO:0007669"/>
    <property type="project" value="UniProtKB-SubCell"/>
</dbReference>
<evidence type="ECO:0000313" key="4">
    <source>
        <dbReference type="EMBL" id="KFI59974.1"/>
    </source>
</evidence>
<dbReference type="Gene3D" id="2.60.40.4270">
    <property type="entry name" value="Listeria-Bacteroides repeat domain"/>
    <property type="match status" value="1"/>
</dbReference>
<dbReference type="InterPro" id="IPR043708">
    <property type="entry name" value="DUF5648"/>
</dbReference>
<feature type="signal peptide" evidence="2">
    <location>
        <begin position="1"/>
        <end position="34"/>
    </location>
</feature>
<dbReference type="Proteomes" id="UP000029046">
    <property type="component" value="Unassembled WGS sequence"/>
</dbReference>
<name>A0A087AMH4_9BIFI</name>
<comment type="subcellular location">
    <subcellularLocation>
        <location evidence="1">Cell envelope</location>
    </subcellularLocation>
</comment>
<keyword evidence="5" id="KW-1185">Reference proteome</keyword>
<gene>
    <name evidence="4" type="ORF">BIGA_1650</name>
</gene>
<organism evidence="4 5">
    <name type="scientific">Bifidobacterium pullorum subsp. gallinarum</name>
    <dbReference type="NCBI Taxonomy" id="78344"/>
    <lineage>
        <taxon>Bacteria</taxon>
        <taxon>Bacillati</taxon>
        <taxon>Actinomycetota</taxon>
        <taxon>Actinomycetes</taxon>
        <taxon>Bifidobacteriales</taxon>
        <taxon>Bifidobacteriaceae</taxon>
        <taxon>Bifidobacterium</taxon>
    </lineage>
</organism>